<organism evidence="2 3">
    <name type="scientific">Stylosanthes scabra</name>
    <dbReference type="NCBI Taxonomy" id="79078"/>
    <lineage>
        <taxon>Eukaryota</taxon>
        <taxon>Viridiplantae</taxon>
        <taxon>Streptophyta</taxon>
        <taxon>Embryophyta</taxon>
        <taxon>Tracheophyta</taxon>
        <taxon>Spermatophyta</taxon>
        <taxon>Magnoliopsida</taxon>
        <taxon>eudicotyledons</taxon>
        <taxon>Gunneridae</taxon>
        <taxon>Pentapetalae</taxon>
        <taxon>rosids</taxon>
        <taxon>fabids</taxon>
        <taxon>Fabales</taxon>
        <taxon>Fabaceae</taxon>
        <taxon>Papilionoideae</taxon>
        <taxon>50 kb inversion clade</taxon>
        <taxon>dalbergioids sensu lato</taxon>
        <taxon>Dalbergieae</taxon>
        <taxon>Pterocarpus clade</taxon>
        <taxon>Stylosanthes</taxon>
    </lineage>
</organism>
<keyword evidence="3" id="KW-1185">Reference proteome</keyword>
<dbReference type="Proteomes" id="UP001341840">
    <property type="component" value="Unassembled WGS sequence"/>
</dbReference>
<keyword evidence="1" id="KW-0812">Transmembrane</keyword>
<evidence type="ECO:0000313" key="3">
    <source>
        <dbReference type="Proteomes" id="UP001341840"/>
    </source>
</evidence>
<proteinExistence type="predicted"/>
<gene>
    <name evidence="2" type="ORF">PIB30_045366</name>
</gene>
<evidence type="ECO:0000256" key="1">
    <source>
        <dbReference type="SAM" id="Phobius"/>
    </source>
</evidence>
<name>A0ABU6SGV8_9FABA</name>
<comment type="caution">
    <text evidence="2">The sequence shown here is derived from an EMBL/GenBank/DDBJ whole genome shotgun (WGS) entry which is preliminary data.</text>
</comment>
<protein>
    <submittedName>
        <fullName evidence="2">Uncharacterized protein</fullName>
    </submittedName>
</protein>
<feature type="transmembrane region" description="Helical" evidence="1">
    <location>
        <begin position="37"/>
        <end position="58"/>
    </location>
</feature>
<keyword evidence="1" id="KW-0472">Membrane</keyword>
<reference evidence="2 3" key="1">
    <citation type="journal article" date="2023" name="Plants (Basel)">
        <title>Bridging the Gap: Combining Genomics and Transcriptomics Approaches to Understand Stylosanthes scabra, an Orphan Legume from the Brazilian Caatinga.</title>
        <authorList>
            <person name="Ferreira-Neto J.R.C."/>
            <person name="da Silva M.D."/>
            <person name="Binneck E."/>
            <person name="de Melo N.F."/>
            <person name="da Silva R.H."/>
            <person name="de Melo A.L.T.M."/>
            <person name="Pandolfi V."/>
            <person name="Bustamante F.O."/>
            <person name="Brasileiro-Vidal A.C."/>
            <person name="Benko-Iseppon A.M."/>
        </authorList>
    </citation>
    <scope>NUCLEOTIDE SEQUENCE [LARGE SCALE GENOMIC DNA]</scope>
    <source>
        <tissue evidence="2">Leaves</tissue>
    </source>
</reference>
<keyword evidence="1" id="KW-1133">Transmembrane helix</keyword>
<accession>A0ABU6SGV8</accession>
<dbReference type="EMBL" id="JASCZI010060691">
    <property type="protein sequence ID" value="MED6135319.1"/>
    <property type="molecule type" value="Genomic_DNA"/>
</dbReference>
<evidence type="ECO:0000313" key="2">
    <source>
        <dbReference type="EMBL" id="MED6135319.1"/>
    </source>
</evidence>
<sequence>MGRDRAVRQPPTPARCLAPPSSVAGYSLSSIAPARSALLAVLLAVLAGLLVKLCFSTVPDMQLCFSPFSPKS</sequence>